<keyword evidence="1" id="KW-0812">Transmembrane</keyword>
<evidence type="ECO:0000256" key="1">
    <source>
        <dbReference type="SAM" id="Phobius"/>
    </source>
</evidence>
<dbReference type="Proteomes" id="UP000836841">
    <property type="component" value="Unassembled WGS sequence"/>
</dbReference>
<sequence length="125" mass="14057">MSRSLDWNIFLSVPLITGHILAIGMKGVMSPRFQLLRAKHSLGPSAQKQETMNAFKAYKACVPIAWSPNLYITLVRAFLEPGDFTGVKRLVVIETEEMYKARKEKEASHRLYVPFGCGPLSNQCN</sequence>
<keyword evidence="1" id="KW-1133">Transmembrane helix</keyword>
<accession>A0AAU9RS43</accession>
<proteinExistence type="predicted"/>
<protein>
    <submittedName>
        <fullName evidence="2">Uncharacterized protein</fullName>
    </submittedName>
</protein>
<keyword evidence="3" id="KW-1185">Reference proteome</keyword>
<reference evidence="2 3" key="1">
    <citation type="submission" date="2022-03" db="EMBL/GenBank/DDBJ databases">
        <authorList>
            <person name="Nunn A."/>
            <person name="Chopra R."/>
            <person name="Nunn A."/>
            <person name="Contreras Garrido A."/>
        </authorList>
    </citation>
    <scope>NUCLEOTIDE SEQUENCE [LARGE SCALE GENOMIC DNA]</scope>
</reference>
<dbReference type="AlphaFoldDB" id="A0AAU9RS43"/>
<evidence type="ECO:0000313" key="2">
    <source>
        <dbReference type="EMBL" id="CAH2051045.1"/>
    </source>
</evidence>
<dbReference type="EMBL" id="CAJVSB020000464">
    <property type="protein sequence ID" value="CAH2051045.1"/>
    <property type="molecule type" value="Genomic_DNA"/>
</dbReference>
<organism evidence="2 3">
    <name type="scientific">Thlaspi arvense</name>
    <name type="common">Field penny-cress</name>
    <dbReference type="NCBI Taxonomy" id="13288"/>
    <lineage>
        <taxon>Eukaryota</taxon>
        <taxon>Viridiplantae</taxon>
        <taxon>Streptophyta</taxon>
        <taxon>Embryophyta</taxon>
        <taxon>Tracheophyta</taxon>
        <taxon>Spermatophyta</taxon>
        <taxon>Magnoliopsida</taxon>
        <taxon>eudicotyledons</taxon>
        <taxon>Gunneridae</taxon>
        <taxon>Pentapetalae</taxon>
        <taxon>rosids</taxon>
        <taxon>malvids</taxon>
        <taxon>Brassicales</taxon>
        <taxon>Brassicaceae</taxon>
        <taxon>Thlaspideae</taxon>
        <taxon>Thlaspi</taxon>
    </lineage>
</organism>
<evidence type="ECO:0000313" key="3">
    <source>
        <dbReference type="Proteomes" id="UP000836841"/>
    </source>
</evidence>
<gene>
    <name evidence="2" type="ORF">TAV2_LOCUS8713</name>
</gene>
<name>A0AAU9RS43_THLAR</name>
<keyword evidence="1" id="KW-0472">Membrane</keyword>
<comment type="caution">
    <text evidence="2">The sequence shown here is derived from an EMBL/GenBank/DDBJ whole genome shotgun (WGS) entry which is preliminary data.</text>
</comment>
<feature type="transmembrane region" description="Helical" evidence="1">
    <location>
        <begin position="6"/>
        <end position="29"/>
    </location>
</feature>